<sequence>TDEHISKNMLAAHLDLDFDAASRNISTIKKTVEWISSVSKENAKILDIGCGPGLYSAALSEKGFNVTGIDISSRSIKYAEQKAIENNLFINYQCKNYIDDIIEGKFDVVICIYCDFGALIPDEQTILLRKVSDVLSNDGIFIFDVFKSGLCNFKEEKKDWQYIWESNFWSEKPHLLLEEVKHFPRHQVWGTRNIVIEEGREPREYITWDHYYSERDIEKLLNKNGFQAFTIRNDIVDKNEFTSSDVMFIIAKKK</sequence>
<dbReference type="PANTHER" id="PTHR43464">
    <property type="entry name" value="METHYLTRANSFERASE"/>
    <property type="match status" value="1"/>
</dbReference>
<keyword evidence="1" id="KW-0489">Methyltransferase</keyword>
<gene>
    <name evidence="5" type="ORF">S06H3_36652</name>
</gene>
<dbReference type="SUPFAM" id="SSF53335">
    <property type="entry name" value="S-adenosyl-L-methionine-dependent methyltransferases"/>
    <property type="match status" value="1"/>
</dbReference>
<dbReference type="CDD" id="cd02440">
    <property type="entry name" value="AdoMet_MTases"/>
    <property type="match status" value="1"/>
</dbReference>
<dbReference type="InterPro" id="IPR029063">
    <property type="entry name" value="SAM-dependent_MTases_sf"/>
</dbReference>
<keyword evidence="2" id="KW-0808">Transferase</keyword>
<dbReference type="InterPro" id="IPR041698">
    <property type="entry name" value="Methyltransf_25"/>
</dbReference>
<protein>
    <recommendedName>
        <fullName evidence="4">Methyltransferase domain-containing protein</fullName>
    </recommendedName>
</protein>
<name>X1LHA7_9ZZZZ</name>
<evidence type="ECO:0000313" key="5">
    <source>
        <dbReference type="EMBL" id="GAI18732.1"/>
    </source>
</evidence>
<dbReference type="GO" id="GO:0032259">
    <property type="term" value="P:methylation"/>
    <property type="evidence" value="ECO:0007669"/>
    <property type="project" value="UniProtKB-KW"/>
</dbReference>
<evidence type="ECO:0000259" key="4">
    <source>
        <dbReference type="Pfam" id="PF13649"/>
    </source>
</evidence>
<dbReference type="GO" id="GO:0008168">
    <property type="term" value="F:methyltransferase activity"/>
    <property type="evidence" value="ECO:0007669"/>
    <property type="project" value="UniProtKB-KW"/>
</dbReference>
<dbReference type="Pfam" id="PF13649">
    <property type="entry name" value="Methyltransf_25"/>
    <property type="match status" value="1"/>
</dbReference>
<feature type="domain" description="Methyltransferase" evidence="4">
    <location>
        <begin position="45"/>
        <end position="139"/>
    </location>
</feature>
<evidence type="ECO:0000256" key="1">
    <source>
        <dbReference type="ARBA" id="ARBA00022603"/>
    </source>
</evidence>
<feature type="non-terminal residue" evidence="5">
    <location>
        <position position="1"/>
    </location>
</feature>
<reference evidence="5" key="1">
    <citation type="journal article" date="2014" name="Front. Microbiol.">
        <title>High frequency of phylogenetically diverse reductive dehalogenase-homologous genes in deep subseafloor sedimentary metagenomes.</title>
        <authorList>
            <person name="Kawai M."/>
            <person name="Futagami T."/>
            <person name="Toyoda A."/>
            <person name="Takaki Y."/>
            <person name="Nishi S."/>
            <person name="Hori S."/>
            <person name="Arai W."/>
            <person name="Tsubouchi T."/>
            <person name="Morono Y."/>
            <person name="Uchiyama I."/>
            <person name="Ito T."/>
            <person name="Fujiyama A."/>
            <person name="Inagaki F."/>
            <person name="Takami H."/>
        </authorList>
    </citation>
    <scope>NUCLEOTIDE SEQUENCE</scope>
    <source>
        <strain evidence="5">Expedition CK06-06</strain>
    </source>
</reference>
<keyword evidence="3" id="KW-0949">S-adenosyl-L-methionine</keyword>
<evidence type="ECO:0000256" key="2">
    <source>
        <dbReference type="ARBA" id="ARBA00022679"/>
    </source>
</evidence>
<dbReference type="PANTHER" id="PTHR43464:SF19">
    <property type="entry name" value="UBIQUINONE BIOSYNTHESIS O-METHYLTRANSFERASE, MITOCHONDRIAL"/>
    <property type="match status" value="1"/>
</dbReference>
<organism evidence="5">
    <name type="scientific">marine sediment metagenome</name>
    <dbReference type="NCBI Taxonomy" id="412755"/>
    <lineage>
        <taxon>unclassified sequences</taxon>
        <taxon>metagenomes</taxon>
        <taxon>ecological metagenomes</taxon>
    </lineage>
</organism>
<proteinExistence type="predicted"/>
<accession>X1LHA7</accession>
<dbReference type="Gene3D" id="3.40.50.150">
    <property type="entry name" value="Vaccinia Virus protein VP39"/>
    <property type="match status" value="1"/>
</dbReference>
<dbReference type="Gene3D" id="2.20.25.110">
    <property type="entry name" value="S-adenosyl-L-methionine-dependent methyltransferases"/>
    <property type="match status" value="1"/>
</dbReference>
<evidence type="ECO:0000256" key="3">
    <source>
        <dbReference type="ARBA" id="ARBA00022691"/>
    </source>
</evidence>
<dbReference type="AlphaFoldDB" id="X1LHA7"/>
<dbReference type="EMBL" id="BARV01022218">
    <property type="protein sequence ID" value="GAI18732.1"/>
    <property type="molecule type" value="Genomic_DNA"/>
</dbReference>
<comment type="caution">
    <text evidence="5">The sequence shown here is derived from an EMBL/GenBank/DDBJ whole genome shotgun (WGS) entry which is preliminary data.</text>
</comment>